<dbReference type="GO" id="GO:0003677">
    <property type="term" value="F:DNA binding"/>
    <property type="evidence" value="ECO:0007669"/>
    <property type="project" value="InterPro"/>
</dbReference>
<reference evidence="2" key="1">
    <citation type="journal article" date="2014" name="Int. J. Syst. Evol. Microbiol.">
        <title>Complete genome sequence of Corynebacterium casei LMG S-19264T (=DSM 44701T), isolated from a smear-ripened cheese.</title>
        <authorList>
            <consortium name="US DOE Joint Genome Institute (JGI-PGF)"/>
            <person name="Walter F."/>
            <person name="Albersmeier A."/>
            <person name="Kalinowski J."/>
            <person name="Ruckert C."/>
        </authorList>
    </citation>
    <scope>NUCLEOTIDE SEQUENCE</scope>
    <source>
        <strain evidence="2">JCM 3035</strain>
    </source>
</reference>
<evidence type="ECO:0000259" key="1">
    <source>
        <dbReference type="SMART" id="SM00530"/>
    </source>
</evidence>
<name>A0A917QSE0_9ACTN</name>
<dbReference type="AlphaFoldDB" id="A0A917QSE0"/>
<dbReference type="Pfam" id="PF13560">
    <property type="entry name" value="HTH_31"/>
    <property type="match status" value="1"/>
</dbReference>
<comment type="caution">
    <text evidence="2">The sequence shown here is derived from an EMBL/GenBank/DDBJ whole genome shotgun (WGS) entry which is preliminary data.</text>
</comment>
<dbReference type="InterPro" id="IPR043917">
    <property type="entry name" value="DUF5753"/>
</dbReference>
<dbReference type="EMBL" id="BMPQ01000005">
    <property type="protein sequence ID" value="GGK65532.1"/>
    <property type="molecule type" value="Genomic_DNA"/>
</dbReference>
<dbReference type="Pfam" id="PF19054">
    <property type="entry name" value="DUF5753"/>
    <property type="match status" value="1"/>
</dbReference>
<sequence length="300" mass="34218">MAPRRAYNGVRQASTFHRVTTDYQTAREALGARLRELRVESGLEGKDLAAKLDWQPSKVSRLQNGKQTPTAADLTAWAHGIGRPDAEAELQGLRAALEMKQRHRSWRRQLAGGHRGRQEIAVRQTENTRAIRGLEVSRIPGLFQTPEYARIIFDSNAEFRGIPPTTEAAVEARMRRQESLYDPEKAFRFLVCEAALYHRSCPEDVMAEQLDRLYNLVGQRRIELGILPFGAQLRRTAPHAFWIYDQRLVIVETISEELWLTGEEDIALYERAWEWLAESAEYGAPARRLIGRARASLDLA</sequence>
<dbReference type="CDD" id="cd00093">
    <property type="entry name" value="HTH_XRE"/>
    <property type="match status" value="1"/>
</dbReference>
<dbReference type="SUPFAM" id="SSF47413">
    <property type="entry name" value="lambda repressor-like DNA-binding domains"/>
    <property type="match status" value="1"/>
</dbReference>
<keyword evidence="3" id="KW-1185">Reference proteome</keyword>
<dbReference type="InterPro" id="IPR010982">
    <property type="entry name" value="Lambda_DNA-bd_dom_sf"/>
</dbReference>
<feature type="domain" description="HTH cro/C1-type" evidence="1">
    <location>
        <begin position="33"/>
        <end position="88"/>
    </location>
</feature>
<accession>A0A917QSE0</accession>
<dbReference type="Gene3D" id="1.10.260.40">
    <property type="entry name" value="lambda repressor-like DNA-binding domains"/>
    <property type="match status" value="1"/>
</dbReference>
<organism evidence="2 3">
    <name type="scientific">Streptomyces flaveus</name>
    <dbReference type="NCBI Taxonomy" id="66370"/>
    <lineage>
        <taxon>Bacteria</taxon>
        <taxon>Bacillati</taxon>
        <taxon>Actinomycetota</taxon>
        <taxon>Actinomycetes</taxon>
        <taxon>Kitasatosporales</taxon>
        <taxon>Streptomycetaceae</taxon>
        <taxon>Streptomyces</taxon>
        <taxon>Streptomyces aurantiacus group</taxon>
    </lineage>
</organism>
<protein>
    <submittedName>
        <fullName evidence="2">Transcriptional regulator</fullName>
    </submittedName>
</protein>
<gene>
    <name evidence="2" type="ORF">GCM10010094_28220</name>
</gene>
<dbReference type="SMART" id="SM00530">
    <property type="entry name" value="HTH_XRE"/>
    <property type="match status" value="1"/>
</dbReference>
<dbReference type="Proteomes" id="UP000637788">
    <property type="component" value="Unassembled WGS sequence"/>
</dbReference>
<dbReference type="InterPro" id="IPR001387">
    <property type="entry name" value="Cro/C1-type_HTH"/>
</dbReference>
<evidence type="ECO:0000313" key="2">
    <source>
        <dbReference type="EMBL" id="GGK65532.1"/>
    </source>
</evidence>
<proteinExistence type="predicted"/>
<reference evidence="2" key="2">
    <citation type="submission" date="2020-09" db="EMBL/GenBank/DDBJ databases">
        <authorList>
            <person name="Sun Q."/>
            <person name="Ohkuma M."/>
        </authorList>
    </citation>
    <scope>NUCLEOTIDE SEQUENCE</scope>
    <source>
        <strain evidence="2">JCM 3035</strain>
    </source>
</reference>
<evidence type="ECO:0000313" key="3">
    <source>
        <dbReference type="Proteomes" id="UP000637788"/>
    </source>
</evidence>